<organism evidence="15 16">
    <name type="scientific">Polyporus arcularius HHB13444</name>
    <dbReference type="NCBI Taxonomy" id="1314778"/>
    <lineage>
        <taxon>Eukaryota</taxon>
        <taxon>Fungi</taxon>
        <taxon>Dikarya</taxon>
        <taxon>Basidiomycota</taxon>
        <taxon>Agaricomycotina</taxon>
        <taxon>Agaricomycetes</taxon>
        <taxon>Polyporales</taxon>
        <taxon>Polyporaceae</taxon>
        <taxon>Polyporus</taxon>
    </lineage>
</organism>
<keyword evidence="4" id="KW-0255">Endonuclease</keyword>
<feature type="domain" description="DNA repair metallo-beta-lactamase" evidence="14">
    <location>
        <begin position="301"/>
        <end position="404"/>
    </location>
</feature>
<evidence type="ECO:0000313" key="16">
    <source>
        <dbReference type="Proteomes" id="UP000308197"/>
    </source>
</evidence>
<dbReference type="STRING" id="1314778.A0A5C3PLS7"/>
<sequence length="1052" mass="114495">MPQGTPYNAFILPYPIRVDDFSNSSSTNSSSSSSSSPYASSSLPSTANLYLLTHTHTDHLNGLAARSFGQAVVCSHDAKEMLLRHEVYAERSLRDAELRAENVRTFAHLRVAPQRLEGGNMAYHGSRDLLRATHLHVPTRFVLNGVDEVTITLFDANHCPGAVMFLVEGSKGAVLHTGDLRAESWFVESLKHNPYIQRYVATPRPVCVGSEYPITRPPKLDAIYLDTACVLNNYDVPAKDEAAAQLASLMSLYPPSTRFFLNLWTWGYEEIYKAIARTFGAKIHLDRYKHGVYSHITGDPFLRSIITRDETMTRFHACERFERCEQVRVNGRESHTPSGDHVVYVNPVNMSVASWQRYIAETAEQLRIGKLINHLLVPLARHSTLPELRSFVALFKPRRVVPNTLDPALKGLDAACMQAMFAGCLAEEASTDSDVGTAAPTDLGDIYAAVRGGTEIVEDVAFKNLEGEGAREIAEKWADSGRMRKKLVVMKEFLPAPHRRVVEQILEGRYRPSSKRALVEIPKPSRMGRGSGSDTEPTSSSPPPEPAPPRREIQGRATIEQTRAAMARLSSSSSNMVPKALRSPSVDSQSENEDTQHDFTIRFLLGDTTAIPSGAFSADRTSSPLPEEPVAGPSRLAGLPDLPLTPRSKAASQDLSHWLRSSSHPPEEPERPMTPESRAQTQGLLVPDESDQPRTPRRATLGSPFELTTARHGKMVSIPTPDTHARRSAVLFKEERPPLPHTPPTSSLAPAATILPRRKNPSPEQRRNSSASDTSQDVNSSPLLELRNLRKRPSPSVDLEETHHRAAPPSPKRRRVSSNAAVTPPRARPAAMASAPTLAREDNATVMLTASSSRRGGVELEGAPRASVSAVAVSLGPNSRSSVQIGAAVASASVDAAARPVAIAASISAPTVIGKTGRMKTKGHSQRQALKLAEKLAQAAPDFVTPAFKAKLERRKLREQSAPISSAVASASASSLHLNVSASASTSASSNGATKTKILPQLPSQDEEMSPDMAARTQQLEAKFKQELARGVRPGLVIPRLRCLESQEEEDL</sequence>
<evidence type="ECO:0000256" key="4">
    <source>
        <dbReference type="ARBA" id="ARBA00022759"/>
    </source>
</evidence>
<keyword evidence="5" id="KW-0227">DNA damage</keyword>
<evidence type="ECO:0000256" key="1">
    <source>
        <dbReference type="ARBA" id="ARBA00004123"/>
    </source>
</evidence>
<keyword evidence="10" id="KW-0539">Nucleus</keyword>
<dbReference type="PANTHER" id="PTHR23240">
    <property type="entry name" value="DNA CROSS-LINK REPAIR PROTEIN PSO2/SNM1-RELATED"/>
    <property type="match status" value="1"/>
</dbReference>
<dbReference type="SUPFAM" id="SSF56281">
    <property type="entry name" value="Metallo-hydrolase/oxidoreductase"/>
    <property type="match status" value="1"/>
</dbReference>
<evidence type="ECO:0000313" key="15">
    <source>
        <dbReference type="EMBL" id="TFK90516.1"/>
    </source>
</evidence>
<comment type="similarity">
    <text evidence="2">Belongs to the DNA repair metallo-beta-lactamase (DRMBL) family.</text>
</comment>
<evidence type="ECO:0000259" key="14">
    <source>
        <dbReference type="Pfam" id="PF07522"/>
    </source>
</evidence>
<evidence type="ECO:0000256" key="9">
    <source>
        <dbReference type="ARBA" id="ARBA00023204"/>
    </source>
</evidence>
<keyword evidence="6" id="KW-0378">Hydrolase</keyword>
<evidence type="ECO:0000256" key="11">
    <source>
        <dbReference type="ARBA" id="ARBA00039759"/>
    </source>
</evidence>
<proteinExistence type="inferred from homology"/>
<gene>
    <name evidence="15" type="ORF">K466DRAFT_660724</name>
</gene>
<feature type="region of interest" description="Disordered" evidence="13">
    <location>
        <begin position="985"/>
        <end position="1013"/>
    </location>
</feature>
<feature type="region of interest" description="Disordered" evidence="13">
    <location>
        <begin position="566"/>
        <end position="839"/>
    </location>
</feature>
<keyword evidence="9" id="KW-0234">DNA repair</keyword>
<name>A0A5C3PLS7_9APHY</name>
<evidence type="ECO:0000256" key="6">
    <source>
        <dbReference type="ARBA" id="ARBA00022801"/>
    </source>
</evidence>
<dbReference type="GO" id="GO:0004519">
    <property type="term" value="F:endonuclease activity"/>
    <property type="evidence" value="ECO:0007669"/>
    <property type="project" value="UniProtKB-KW"/>
</dbReference>
<evidence type="ECO:0000256" key="2">
    <source>
        <dbReference type="ARBA" id="ARBA00010304"/>
    </source>
</evidence>
<dbReference type="Proteomes" id="UP000308197">
    <property type="component" value="Unassembled WGS sequence"/>
</dbReference>
<dbReference type="AlphaFoldDB" id="A0A5C3PLS7"/>
<dbReference type="EMBL" id="ML211043">
    <property type="protein sequence ID" value="TFK90516.1"/>
    <property type="molecule type" value="Genomic_DNA"/>
</dbReference>
<dbReference type="GO" id="GO:0035312">
    <property type="term" value="F:5'-3' DNA exonuclease activity"/>
    <property type="evidence" value="ECO:0007669"/>
    <property type="project" value="TreeGrafter"/>
</dbReference>
<keyword evidence="7" id="KW-0269">Exonuclease</keyword>
<dbReference type="Gene3D" id="3.60.15.10">
    <property type="entry name" value="Ribonuclease Z/Hydroxyacylglutathione hydrolase-like"/>
    <property type="match status" value="1"/>
</dbReference>
<evidence type="ECO:0000256" key="10">
    <source>
        <dbReference type="ARBA" id="ARBA00023242"/>
    </source>
</evidence>
<evidence type="ECO:0000256" key="3">
    <source>
        <dbReference type="ARBA" id="ARBA00022722"/>
    </source>
</evidence>
<evidence type="ECO:0000256" key="13">
    <source>
        <dbReference type="SAM" id="MobiDB-lite"/>
    </source>
</evidence>
<accession>A0A5C3PLS7</accession>
<dbReference type="InterPro" id="IPR036866">
    <property type="entry name" value="RibonucZ/Hydroxyglut_hydro"/>
</dbReference>
<protein>
    <recommendedName>
        <fullName evidence="11">Protein artemis</fullName>
    </recommendedName>
    <alternativeName>
        <fullName evidence="12">DNA cross-link repair 1C protein</fullName>
    </alternativeName>
</protein>
<dbReference type="GO" id="GO:0000723">
    <property type="term" value="P:telomere maintenance"/>
    <property type="evidence" value="ECO:0007669"/>
    <property type="project" value="TreeGrafter"/>
</dbReference>
<dbReference type="GO" id="GO:0006310">
    <property type="term" value="P:DNA recombination"/>
    <property type="evidence" value="ECO:0007669"/>
    <property type="project" value="UniProtKB-KW"/>
</dbReference>
<keyword evidence="16" id="KW-1185">Reference proteome</keyword>
<dbReference type="InParanoid" id="A0A5C3PLS7"/>
<evidence type="ECO:0000256" key="8">
    <source>
        <dbReference type="ARBA" id="ARBA00023172"/>
    </source>
</evidence>
<dbReference type="GO" id="GO:0036297">
    <property type="term" value="P:interstrand cross-link repair"/>
    <property type="evidence" value="ECO:0007669"/>
    <property type="project" value="TreeGrafter"/>
</dbReference>
<evidence type="ECO:0000256" key="7">
    <source>
        <dbReference type="ARBA" id="ARBA00022839"/>
    </source>
</evidence>
<keyword evidence="8" id="KW-0233">DNA recombination</keyword>
<dbReference type="InterPro" id="IPR011084">
    <property type="entry name" value="DRMBL"/>
</dbReference>
<reference evidence="15 16" key="1">
    <citation type="journal article" date="2019" name="Nat. Ecol. Evol.">
        <title>Megaphylogeny resolves global patterns of mushroom evolution.</title>
        <authorList>
            <person name="Varga T."/>
            <person name="Krizsan K."/>
            <person name="Foldi C."/>
            <person name="Dima B."/>
            <person name="Sanchez-Garcia M."/>
            <person name="Sanchez-Ramirez S."/>
            <person name="Szollosi G.J."/>
            <person name="Szarkandi J.G."/>
            <person name="Papp V."/>
            <person name="Albert L."/>
            <person name="Andreopoulos W."/>
            <person name="Angelini C."/>
            <person name="Antonin V."/>
            <person name="Barry K.W."/>
            <person name="Bougher N.L."/>
            <person name="Buchanan P."/>
            <person name="Buyck B."/>
            <person name="Bense V."/>
            <person name="Catcheside P."/>
            <person name="Chovatia M."/>
            <person name="Cooper J."/>
            <person name="Damon W."/>
            <person name="Desjardin D."/>
            <person name="Finy P."/>
            <person name="Geml J."/>
            <person name="Haridas S."/>
            <person name="Hughes K."/>
            <person name="Justo A."/>
            <person name="Karasinski D."/>
            <person name="Kautmanova I."/>
            <person name="Kiss B."/>
            <person name="Kocsube S."/>
            <person name="Kotiranta H."/>
            <person name="LaButti K.M."/>
            <person name="Lechner B.E."/>
            <person name="Liimatainen K."/>
            <person name="Lipzen A."/>
            <person name="Lukacs Z."/>
            <person name="Mihaltcheva S."/>
            <person name="Morgado L.N."/>
            <person name="Niskanen T."/>
            <person name="Noordeloos M.E."/>
            <person name="Ohm R.A."/>
            <person name="Ortiz-Santana B."/>
            <person name="Ovrebo C."/>
            <person name="Racz N."/>
            <person name="Riley R."/>
            <person name="Savchenko A."/>
            <person name="Shiryaev A."/>
            <person name="Soop K."/>
            <person name="Spirin V."/>
            <person name="Szebenyi C."/>
            <person name="Tomsovsky M."/>
            <person name="Tulloss R.E."/>
            <person name="Uehling J."/>
            <person name="Grigoriev I.V."/>
            <person name="Vagvolgyi C."/>
            <person name="Papp T."/>
            <person name="Martin F.M."/>
            <person name="Miettinen O."/>
            <person name="Hibbett D.S."/>
            <person name="Nagy L.G."/>
        </authorList>
    </citation>
    <scope>NUCLEOTIDE SEQUENCE [LARGE SCALE GENOMIC DNA]</scope>
    <source>
        <strain evidence="15 16">HHB13444</strain>
    </source>
</reference>
<dbReference type="GO" id="GO:0005634">
    <property type="term" value="C:nucleus"/>
    <property type="evidence" value="ECO:0007669"/>
    <property type="project" value="UniProtKB-SubCell"/>
</dbReference>
<keyword evidence="3" id="KW-0540">Nuclease</keyword>
<feature type="compositionally biased region" description="Low complexity" evidence="13">
    <location>
        <begin position="744"/>
        <end position="753"/>
    </location>
</feature>
<feature type="compositionally biased region" description="Polar residues" evidence="13">
    <location>
        <begin position="768"/>
        <end position="782"/>
    </location>
</feature>
<evidence type="ECO:0000256" key="12">
    <source>
        <dbReference type="ARBA" id="ARBA00042677"/>
    </source>
</evidence>
<comment type="subcellular location">
    <subcellularLocation>
        <location evidence="1">Nucleus</location>
    </subcellularLocation>
</comment>
<evidence type="ECO:0000256" key="5">
    <source>
        <dbReference type="ARBA" id="ARBA00022763"/>
    </source>
</evidence>
<feature type="compositionally biased region" description="Low complexity" evidence="13">
    <location>
        <begin position="820"/>
        <end position="838"/>
    </location>
</feature>
<dbReference type="Pfam" id="PF07522">
    <property type="entry name" value="DRMBL"/>
    <property type="match status" value="1"/>
</dbReference>
<dbReference type="GO" id="GO:0003684">
    <property type="term" value="F:damaged DNA binding"/>
    <property type="evidence" value="ECO:0007669"/>
    <property type="project" value="TreeGrafter"/>
</dbReference>
<dbReference type="PANTHER" id="PTHR23240:SF8">
    <property type="entry name" value="PROTEIN ARTEMIS"/>
    <property type="match status" value="1"/>
</dbReference>
<dbReference type="GO" id="GO:0006303">
    <property type="term" value="P:double-strand break repair via nonhomologous end joining"/>
    <property type="evidence" value="ECO:0007669"/>
    <property type="project" value="TreeGrafter"/>
</dbReference>
<feature type="region of interest" description="Disordered" evidence="13">
    <location>
        <begin position="516"/>
        <end position="553"/>
    </location>
</feature>
<feature type="region of interest" description="Disordered" evidence="13">
    <location>
        <begin position="23"/>
        <end position="42"/>
    </location>
</feature>